<dbReference type="InterPro" id="IPR019734">
    <property type="entry name" value="TPR_rpt"/>
</dbReference>
<protein>
    <recommendedName>
        <fullName evidence="3">protein O-GlcNAc transferase</fullName>
        <ecNumber evidence="3">2.4.1.255</ecNumber>
    </recommendedName>
</protein>
<dbReference type="InterPro" id="IPR029063">
    <property type="entry name" value="SAM-dependent_MTases_sf"/>
</dbReference>
<dbReference type="InterPro" id="IPR029489">
    <property type="entry name" value="OGT/SEC/SPY_C"/>
</dbReference>
<dbReference type="Gene3D" id="3.40.50.150">
    <property type="entry name" value="Vaccinia Virus protein VP39"/>
    <property type="match status" value="1"/>
</dbReference>
<keyword evidence="6" id="KW-0677">Repeat</keyword>
<dbReference type="SUPFAM" id="SSF53335">
    <property type="entry name" value="S-adenosyl-L-methionine-dependent methyltransferases"/>
    <property type="match status" value="1"/>
</dbReference>
<dbReference type="Pfam" id="PF13844">
    <property type="entry name" value="Glyco_transf_41"/>
    <property type="match status" value="2"/>
</dbReference>
<evidence type="ECO:0000259" key="9">
    <source>
        <dbReference type="Pfam" id="PF13649"/>
    </source>
</evidence>
<dbReference type="Gene3D" id="3.40.50.2000">
    <property type="entry name" value="Glycogen Phosphorylase B"/>
    <property type="match status" value="1"/>
</dbReference>
<dbReference type="PANTHER" id="PTHR44835">
    <property type="entry name" value="UDP-N-ACETYLGLUCOSAMINE--PEPTIDE N-ACETYLGLUCOSAMINYLTRANSFERASE SPINDLY-RELATED"/>
    <property type="match status" value="1"/>
</dbReference>
<dbReference type="Gene3D" id="3.40.50.11380">
    <property type="match status" value="1"/>
</dbReference>
<evidence type="ECO:0000313" key="11">
    <source>
        <dbReference type="EMBL" id="MBL5936421.1"/>
    </source>
</evidence>
<evidence type="ECO:0000256" key="7">
    <source>
        <dbReference type="ARBA" id="ARBA00022803"/>
    </source>
</evidence>
<proteinExistence type="inferred from homology"/>
<keyword evidence="11" id="KW-0489">Methyltransferase</keyword>
<dbReference type="SUPFAM" id="SSF48452">
    <property type="entry name" value="TPR-like"/>
    <property type="match status" value="1"/>
</dbReference>
<reference evidence="11" key="1">
    <citation type="submission" date="2020-12" db="EMBL/GenBank/DDBJ databases">
        <title>Draft genome sequence of Enterobacter spp., Lelliottia spp. and Serratia spp. isolated from drinking water reservoirs and lakes.</title>
        <authorList>
            <person name="Reitter C."/>
            <person name="Neuhaus K."/>
            <person name="Huegler M."/>
        </authorList>
    </citation>
    <scope>NUCLEOTIDE SEQUENCE</scope>
    <source>
        <strain evidence="11">TZW15</strain>
    </source>
</reference>
<dbReference type="InterPro" id="IPR018773">
    <property type="entry name" value="MeTrfase_reg_dom_prd"/>
</dbReference>
<sequence>MVTRVYSASRHTPVAFHAAASLYLADAVIPAEARILELGCGQGESLIANALAWPASVAIGVDIHEDDIARGQQQIAQFALANIELHHAGLADLLASDLGEFDYIILRGLFSLMGGDERTALLAWCQTHLSAQGVMAIHWQVLPGAHDAKTLQDSLSFHASGAEGIDAQLDSARGMLSYLAMTLPEGGLKNQVTDAEQSSDLTLAFRYLGNINQADYFTDFHQQITDAGFSYIGDAVPQSEVANTFGIQTGQMHALISGGSSREKSQQYLDLAVNRRERFSLLSHAGSHDAATTPDLKSVEHLHWAGCFKRQINHFGVAANGHIGLDGTPLKTENKTTLQILDVLTEVWPLSLSFEQLLFHCRFPEDTASDTRAELVASLQDLLGNTINGLMIGAVPSPYNDATDTVLRPIVPVTEEAFAEQDVITLGNYWGQTVTLSREEWVFATDEIKNSDESSWLLFCALRDKGLLTGSTAAWRAGFQRFMKSDNVAIIKQVYTALLIFSCERKYGGFPLKIDLKPISVEDNQQYDSVYDEVNALIRQGRNKEGRERLESLLEADPDNVHLLRCQARSSLLMGAWKSSLQLSSRLLGQFSMHWDSYFDLATALFKTNDLLQARQLLRALLRINDKNANCWNLLACIYHERREMAVAEKCARQAIRLRADVPYFLSIIGIILSDNQKMADARYFLQKALTLKSYDFDTFTSLLFVMTHDASVTPAELFAAHQDYGRQLNEWCAAQQVNIRYSGSKDPNRKLRVGFVSGDLRIHPVSNFFLPFWDNLNRDRFDVIAYHTIDKSDAVRDHYDQTATLSRLVTELSAAEVAKQIAEDQIDILIDLSGHTTGTRLPVFGFKPAPIQMTWIGYPGTTGLEQMDYRITTPGLGKPGEMDDQYTEKLLYMPLRSFFAPSELSPDVNPLPALSNGYFTYGSFNRSKKLNNEVFAVWAQIMARNPTAKLLIGFMDDDEMIARYRKKLCALGVLDSQLIFRKTTGLENYLRMHHEVDILLDSFPYTGGTTTSHAVWMGVPTLSIAGGTTSSRQGVEIMHIYGLQKFVATSQQDYVEKAVAWQSNLEELNGWRQRMRQQMPLKQDGFDVAAPLEKALRQAWQIYCAGKPAQSFTVEE</sequence>
<dbReference type="EMBL" id="JAENMS010000011">
    <property type="protein sequence ID" value="MBL5936421.1"/>
    <property type="molecule type" value="Genomic_DNA"/>
</dbReference>
<dbReference type="GO" id="GO:0032259">
    <property type="term" value="P:methylation"/>
    <property type="evidence" value="ECO:0007669"/>
    <property type="project" value="UniProtKB-KW"/>
</dbReference>
<comment type="similarity">
    <text evidence="2">Belongs to the glycosyltransferase 41 family. O-GlcNAc transferase subfamily.</text>
</comment>
<gene>
    <name evidence="11" type="ORF">I7V27_18440</name>
</gene>
<evidence type="ECO:0000256" key="5">
    <source>
        <dbReference type="ARBA" id="ARBA00022679"/>
    </source>
</evidence>
<dbReference type="InterPro" id="IPR011990">
    <property type="entry name" value="TPR-like_helical_dom_sf"/>
</dbReference>
<dbReference type="GO" id="GO:0097363">
    <property type="term" value="F:protein O-acetylglucosaminyltransferase activity"/>
    <property type="evidence" value="ECO:0007669"/>
    <property type="project" value="UniProtKB-EC"/>
</dbReference>
<dbReference type="Gene3D" id="1.25.40.10">
    <property type="entry name" value="Tetratricopeptide repeat domain"/>
    <property type="match status" value="1"/>
</dbReference>
<name>A0AAP2F1H0_LELAM</name>
<dbReference type="Pfam" id="PF13649">
    <property type="entry name" value="Methyltransf_25"/>
    <property type="match status" value="1"/>
</dbReference>
<accession>A0AAP2F1H0</accession>
<dbReference type="SMART" id="SM00028">
    <property type="entry name" value="TPR"/>
    <property type="match status" value="3"/>
</dbReference>
<feature type="domain" description="Methyltransferase regulatory" evidence="8">
    <location>
        <begin position="202"/>
        <end position="284"/>
    </location>
</feature>
<evidence type="ECO:0000259" key="8">
    <source>
        <dbReference type="Pfam" id="PF10119"/>
    </source>
</evidence>
<dbReference type="EC" id="2.4.1.255" evidence="3"/>
<dbReference type="AlphaFoldDB" id="A0AAP2F1H0"/>
<dbReference type="Pfam" id="PF10119">
    <property type="entry name" value="MethyTransf_Reg"/>
    <property type="match status" value="1"/>
</dbReference>
<evidence type="ECO:0000256" key="2">
    <source>
        <dbReference type="ARBA" id="ARBA00005386"/>
    </source>
</evidence>
<feature type="domain" description="O-GlcNAc transferase C-terminal" evidence="10">
    <location>
        <begin position="741"/>
        <end position="900"/>
    </location>
</feature>
<dbReference type="Pfam" id="PF13181">
    <property type="entry name" value="TPR_8"/>
    <property type="match status" value="1"/>
</dbReference>
<dbReference type="CDD" id="cd02440">
    <property type="entry name" value="AdoMet_MTases"/>
    <property type="match status" value="1"/>
</dbReference>
<keyword evidence="5" id="KW-0808">Transferase</keyword>
<feature type="domain" description="O-GlcNAc transferase C-terminal" evidence="10">
    <location>
        <begin position="918"/>
        <end position="1079"/>
    </location>
</feature>
<evidence type="ECO:0000313" key="12">
    <source>
        <dbReference type="Proteomes" id="UP000653275"/>
    </source>
</evidence>
<evidence type="ECO:0000256" key="4">
    <source>
        <dbReference type="ARBA" id="ARBA00022676"/>
    </source>
</evidence>
<dbReference type="GO" id="GO:0008168">
    <property type="term" value="F:methyltransferase activity"/>
    <property type="evidence" value="ECO:0007669"/>
    <property type="project" value="UniProtKB-KW"/>
</dbReference>
<dbReference type="InterPro" id="IPR041698">
    <property type="entry name" value="Methyltransf_25"/>
</dbReference>
<evidence type="ECO:0000256" key="3">
    <source>
        <dbReference type="ARBA" id="ARBA00011970"/>
    </source>
</evidence>
<organism evidence="11 12">
    <name type="scientific">Lelliottia amnigena</name>
    <name type="common">Enterobacter amnigenus</name>
    <dbReference type="NCBI Taxonomy" id="61646"/>
    <lineage>
        <taxon>Bacteria</taxon>
        <taxon>Pseudomonadati</taxon>
        <taxon>Pseudomonadota</taxon>
        <taxon>Gammaproteobacteria</taxon>
        <taxon>Enterobacterales</taxon>
        <taxon>Enterobacteriaceae</taxon>
        <taxon>Lelliottia</taxon>
    </lineage>
</organism>
<feature type="domain" description="Methyltransferase" evidence="9">
    <location>
        <begin position="35"/>
        <end position="133"/>
    </location>
</feature>
<evidence type="ECO:0000259" key="10">
    <source>
        <dbReference type="Pfam" id="PF13844"/>
    </source>
</evidence>
<dbReference type="InterPro" id="IPR051939">
    <property type="entry name" value="Glycosyltr_41/O-GlcNAc_trsf"/>
</dbReference>
<comment type="pathway">
    <text evidence="1">Protein modification; protein glycosylation.</text>
</comment>
<keyword evidence="4" id="KW-0328">Glycosyltransferase</keyword>
<comment type="caution">
    <text evidence="11">The sequence shown here is derived from an EMBL/GenBank/DDBJ whole genome shotgun (WGS) entry which is preliminary data.</text>
</comment>
<evidence type="ECO:0000256" key="1">
    <source>
        <dbReference type="ARBA" id="ARBA00004922"/>
    </source>
</evidence>
<keyword evidence="7" id="KW-0802">TPR repeat</keyword>
<dbReference type="Proteomes" id="UP000653275">
    <property type="component" value="Unassembled WGS sequence"/>
</dbReference>
<evidence type="ECO:0000256" key="6">
    <source>
        <dbReference type="ARBA" id="ARBA00022737"/>
    </source>
</evidence>
<dbReference type="PANTHER" id="PTHR44835:SF1">
    <property type="entry name" value="PROTEIN O-GLCNAC TRANSFERASE"/>
    <property type="match status" value="1"/>
</dbReference>